<dbReference type="Pfam" id="PF06897">
    <property type="entry name" value="DUF1269"/>
    <property type="match status" value="1"/>
</dbReference>
<organism evidence="1">
    <name type="scientific">Lyngbya confervoides BDU141951</name>
    <dbReference type="NCBI Taxonomy" id="1574623"/>
    <lineage>
        <taxon>Bacteria</taxon>
        <taxon>Bacillati</taxon>
        <taxon>Cyanobacteriota</taxon>
        <taxon>Cyanophyceae</taxon>
        <taxon>Oscillatoriophycideae</taxon>
        <taxon>Oscillatoriales</taxon>
        <taxon>Microcoleaceae</taxon>
        <taxon>Lyngbya</taxon>
    </lineage>
</organism>
<comment type="caution">
    <text evidence="1">The sequence shown here is derived from an EMBL/GenBank/DDBJ whole genome shotgun (WGS) entry which is preliminary data.</text>
</comment>
<dbReference type="AlphaFoldDB" id="A0A0C1YG70"/>
<name>A0A0C1YG70_9CYAN</name>
<reference evidence="1" key="2">
    <citation type="journal article" date="2015" name="Genome Announc.">
        <title>Draft Genome Sequence of Filamentous Marine Cyanobacterium Lyngbya confervoides Strain BDU141951.</title>
        <authorList>
            <person name="Chandrababunaidu M.M."/>
            <person name="Sen D."/>
            <person name="Tripathy S."/>
        </authorList>
    </citation>
    <scope>NUCLEOTIDE SEQUENCE</scope>
    <source>
        <strain evidence="1">BDU141951</strain>
    </source>
</reference>
<dbReference type="EMBL" id="JTHE02000003">
    <property type="protein sequence ID" value="NEV67756.1"/>
    <property type="molecule type" value="Genomic_DNA"/>
</dbReference>
<sequence length="163" mass="17744">MADLTVWKFASPTGAESVLTTLADLQKQHLITIKDAAIVTWVEGKKKPKTKQALPLTSLGALDGAFWGMLFGLIFFVPLFGAAVGAITGALSGHFRDYGINDDFIKEVRDKVTEGTSALFLLTESVTLDKVEDAVKSFGPELIQSNLTKEQESRLKEHFSVAE</sequence>
<proteinExistence type="predicted"/>
<protein>
    <submittedName>
        <fullName evidence="1">DUF1269 domain-containing protein</fullName>
    </submittedName>
</protein>
<reference evidence="1" key="3">
    <citation type="submission" date="2020-02" db="EMBL/GenBank/DDBJ databases">
        <authorList>
            <person name="Sarangi A.N."/>
            <person name="Ghosh S."/>
            <person name="Mukherjee M."/>
            <person name="Tripathy S."/>
        </authorList>
    </citation>
    <scope>NUCLEOTIDE SEQUENCE</scope>
    <source>
        <strain evidence="1">BDU141951</strain>
    </source>
</reference>
<evidence type="ECO:0000313" key="1">
    <source>
        <dbReference type="EMBL" id="NEV67756.1"/>
    </source>
</evidence>
<gene>
    <name evidence="1" type="ORF">QQ91_011565</name>
</gene>
<accession>A0A0C1YG70</accession>
<dbReference type="InterPro" id="IPR009200">
    <property type="entry name" value="DUF1269_membrane"/>
</dbReference>
<reference evidence="1" key="1">
    <citation type="submission" date="2014-11" db="EMBL/GenBank/DDBJ databases">
        <authorList>
            <person name="Malar M.C."/>
            <person name="Sen D."/>
            <person name="Tripathy S."/>
        </authorList>
    </citation>
    <scope>NUCLEOTIDE SEQUENCE</scope>
    <source>
        <strain evidence="1">BDU141951</strain>
    </source>
</reference>